<name>A0ABR7LZ40_9ACTN</name>
<dbReference type="SUPFAM" id="SSF46785">
    <property type="entry name" value="Winged helix' DNA-binding domain"/>
    <property type="match status" value="1"/>
</dbReference>
<gene>
    <name evidence="3" type="ORF">HKK74_30610</name>
</gene>
<feature type="domain" description="Transcription regulator PadR N-terminal" evidence="2">
    <location>
        <begin position="14"/>
        <end position="82"/>
    </location>
</feature>
<dbReference type="PANTHER" id="PTHR43252">
    <property type="entry name" value="TRANSCRIPTIONAL REGULATOR YQJI"/>
    <property type="match status" value="1"/>
</dbReference>
<accession>A0ABR7LZ40</accession>
<proteinExistence type="predicted"/>
<dbReference type="EMBL" id="JABVEC010000032">
    <property type="protein sequence ID" value="MBC6469814.1"/>
    <property type="molecule type" value="Genomic_DNA"/>
</dbReference>
<sequence>MSPVFGHGRLRLYLLKLLEESPRHGYEVIRLLQDRFLGVYSPSPGTIYPRLARLESEGLVTHEVIKGKKVYQLTGKGRAELERRMDELAELEEEISASAQEFARGVQQDVRKTVRSLREELTQAAREVRDQGRTTAWTSWKDSTERQKEEWRRQKGQWREQGQALKDELRQNWENAWRSVWGADAVTGGGDPRLEFEQTLRRFVEDARTEAWGAHADDEALAAARALLDETSERLRTEIFRNPPALD</sequence>
<comment type="caution">
    <text evidence="3">The sequence shown here is derived from an EMBL/GenBank/DDBJ whole genome shotgun (WGS) entry which is preliminary data.</text>
</comment>
<dbReference type="RefSeq" id="WP_187246864.1">
    <property type="nucleotide sequence ID" value="NZ_BAAAOK010000011.1"/>
</dbReference>
<dbReference type="Pfam" id="PF03551">
    <property type="entry name" value="PadR"/>
    <property type="match status" value="1"/>
</dbReference>
<keyword evidence="1" id="KW-0175">Coiled coil</keyword>
<dbReference type="Gene3D" id="1.10.10.10">
    <property type="entry name" value="Winged helix-like DNA-binding domain superfamily/Winged helix DNA-binding domain"/>
    <property type="match status" value="1"/>
</dbReference>
<dbReference type="PANTHER" id="PTHR43252:SF7">
    <property type="entry name" value="TRANSCRIPTIONAL REGULATOR YQJI"/>
    <property type="match status" value="1"/>
</dbReference>
<keyword evidence="4" id="KW-1185">Reference proteome</keyword>
<protein>
    <submittedName>
        <fullName evidence="3">Helix-turn-helix transcriptional regulator</fullName>
    </submittedName>
</protein>
<evidence type="ECO:0000259" key="2">
    <source>
        <dbReference type="Pfam" id="PF03551"/>
    </source>
</evidence>
<evidence type="ECO:0000313" key="3">
    <source>
        <dbReference type="EMBL" id="MBC6469814.1"/>
    </source>
</evidence>
<dbReference type="Proteomes" id="UP000805614">
    <property type="component" value="Unassembled WGS sequence"/>
</dbReference>
<evidence type="ECO:0000256" key="1">
    <source>
        <dbReference type="SAM" id="Coils"/>
    </source>
</evidence>
<dbReference type="InterPro" id="IPR005149">
    <property type="entry name" value="Tscrpt_reg_PadR_N"/>
</dbReference>
<dbReference type="InterPro" id="IPR036388">
    <property type="entry name" value="WH-like_DNA-bd_sf"/>
</dbReference>
<evidence type="ECO:0000313" key="4">
    <source>
        <dbReference type="Proteomes" id="UP000805614"/>
    </source>
</evidence>
<dbReference type="InterPro" id="IPR036390">
    <property type="entry name" value="WH_DNA-bd_sf"/>
</dbReference>
<reference evidence="3 4" key="1">
    <citation type="submission" date="2020-06" db="EMBL/GenBank/DDBJ databases">
        <title>Actinomadura xiongansis sp. nov., isolated from soil of Baiyangdian.</title>
        <authorList>
            <person name="Zhang X."/>
        </authorList>
    </citation>
    <scope>NUCLEOTIDE SEQUENCE [LARGE SCALE GENOMIC DNA]</scope>
    <source>
        <strain evidence="3 4">HBUM206468</strain>
    </source>
</reference>
<organism evidence="3 4">
    <name type="scientific">Actinomadura alba</name>
    <dbReference type="NCBI Taxonomy" id="406431"/>
    <lineage>
        <taxon>Bacteria</taxon>
        <taxon>Bacillati</taxon>
        <taxon>Actinomycetota</taxon>
        <taxon>Actinomycetes</taxon>
        <taxon>Streptosporangiales</taxon>
        <taxon>Thermomonosporaceae</taxon>
        <taxon>Actinomadura</taxon>
    </lineage>
</organism>
<feature type="coiled-coil region" evidence="1">
    <location>
        <begin position="78"/>
        <end position="168"/>
    </location>
</feature>